<accession>A0A2R5GRJ4</accession>
<feature type="compositionally biased region" description="Low complexity" evidence="9">
    <location>
        <begin position="740"/>
        <end position="753"/>
    </location>
</feature>
<evidence type="ECO:0000256" key="4">
    <source>
        <dbReference type="ARBA" id="ARBA00023054"/>
    </source>
</evidence>
<keyword evidence="4 8" id="KW-0175">Coiled coil</keyword>
<reference evidence="11 12" key="1">
    <citation type="submission" date="2017-12" db="EMBL/GenBank/DDBJ databases">
        <title>Sequencing, de novo assembly and annotation of complete genome of a new Thraustochytrid species, strain FCC1311.</title>
        <authorList>
            <person name="Sedici K."/>
            <person name="Godart F."/>
            <person name="Aiese Cigliano R."/>
            <person name="Sanseverino W."/>
            <person name="Barakat M."/>
            <person name="Ortet P."/>
            <person name="Marechal E."/>
            <person name="Cagnac O."/>
            <person name="Amato A."/>
        </authorList>
    </citation>
    <scope>NUCLEOTIDE SEQUENCE [LARGE SCALE GENOMIC DNA]</scope>
</reference>
<comment type="caution">
    <text evidence="11">The sequence shown here is derived from an EMBL/GenBank/DDBJ whole genome shotgun (WGS) entry which is preliminary data.</text>
</comment>
<comment type="similarity">
    <text evidence="6 7">Belongs to the TRAFAC class myosin-kinesin ATPase superfamily. Kinesin family.</text>
</comment>
<feature type="compositionally biased region" description="Polar residues" evidence="9">
    <location>
        <begin position="643"/>
        <end position="653"/>
    </location>
</feature>
<evidence type="ECO:0000313" key="11">
    <source>
        <dbReference type="EMBL" id="GBG32929.1"/>
    </source>
</evidence>
<feature type="compositionally biased region" description="Basic residues" evidence="9">
    <location>
        <begin position="759"/>
        <end position="768"/>
    </location>
</feature>
<gene>
    <name evidence="11" type="ORF">FCC1311_091552</name>
</gene>
<dbReference type="InParanoid" id="A0A2R5GRJ4"/>
<feature type="binding site" evidence="6">
    <location>
        <begin position="133"/>
        <end position="140"/>
    </location>
    <ligand>
        <name>ATP</name>
        <dbReference type="ChEBI" id="CHEBI:30616"/>
    </ligand>
</feature>
<organism evidence="11 12">
    <name type="scientific">Hondaea fermentalgiana</name>
    <dbReference type="NCBI Taxonomy" id="2315210"/>
    <lineage>
        <taxon>Eukaryota</taxon>
        <taxon>Sar</taxon>
        <taxon>Stramenopiles</taxon>
        <taxon>Bigyra</taxon>
        <taxon>Labyrinthulomycetes</taxon>
        <taxon>Thraustochytrida</taxon>
        <taxon>Thraustochytriidae</taxon>
        <taxon>Hondaea</taxon>
    </lineage>
</organism>
<feature type="region of interest" description="Disordered" evidence="9">
    <location>
        <begin position="574"/>
        <end position="776"/>
    </location>
</feature>
<evidence type="ECO:0000256" key="9">
    <source>
        <dbReference type="SAM" id="MobiDB-lite"/>
    </source>
</evidence>
<keyword evidence="5 6" id="KW-0505">Motor protein</keyword>
<feature type="region of interest" description="Disordered" evidence="9">
    <location>
        <begin position="1"/>
        <end position="40"/>
    </location>
</feature>
<feature type="domain" description="Kinesin motor" evidence="10">
    <location>
        <begin position="40"/>
        <end position="399"/>
    </location>
</feature>
<dbReference type="PANTHER" id="PTHR47968:SF13">
    <property type="entry name" value="KINESIN-LIKE PROTEIN KIF19 ISOFORM X1"/>
    <property type="match status" value="1"/>
</dbReference>
<dbReference type="Pfam" id="PF00225">
    <property type="entry name" value="Kinesin"/>
    <property type="match status" value="1"/>
</dbReference>
<dbReference type="AlphaFoldDB" id="A0A2R5GRJ4"/>
<dbReference type="GO" id="GO:0007018">
    <property type="term" value="P:microtubule-based movement"/>
    <property type="evidence" value="ECO:0007669"/>
    <property type="project" value="InterPro"/>
</dbReference>
<dbReference type="GO" id="GO:0008017">
    <property type="term" value="F:microtubule binding"/>
    <property type="evidence" value="ECO:0007669"/>
    <property type="project" value="InterPro"/>
</dbReference>
<feature type="compositionally biased region" description="Basic residues" evidence="9">
    <location>
        <begin position="574"/>
        <end position="593"/>
    </location>
</feature>
<dbReference type="PROSITE" id="PS00411">
    <property type="entry name" value="KINESIN_MOTOR_1"/>
    <property type="match status" value="1"/>
</dbReference>
<feature type="compositionally biased region" description="Basic and acidic residues" evidence="9">
    <location>
        <begin position="703"/>
        <end position="739"/>
    </location>
</feature>
<feature type="compositionally biased region" description="Basic residues" evidence="9">
    <location>
        <begin position="655"/>
        <end position="664"/>
    </location>
</feature>
<feature type="compositionally biased region" description="Low complexity" evidence="9">
    <location>
        <begin position="25"/>
        <end position="36"/>
    </location>
</feature>
<dbReference type="GO" id="GO:0005874">
    <property type="term" value="C:microtubule"/>
    <property type="evidence" value="ECO:0007669"/>
    <property type="project" value="UniProtKB-KW"/>
</dbReference>
<evidence type="ECO:0000259" key="10">
    <source>
        <dbReference type="PROSITE" id="PS50067"/>
    </source>
</evidence>
<keyword evidence="12" id="KW-1185">Reference proteome</keyword>
<dbReference type="GO" id="GO:0003777">
    <property type="term" value="F:microtubule motor activity"/>
    <property type="evidence" value="ECO:0007669"/>
    <property type="project" value="InterPro"/>
</dbReference>
<keyword evidence="2 6" id="KW-0547">Nucleotide-binding</keyword>
<dbReference type="Gene3D" id="3.40.850.10">
    <property type="entry name" value="Kinesin motor domain"/>
    <property type="match status" value="1"/>
</dbReference>
<evidence type="ECO:0000256" key="2">
    <source>
        <dbReference type="ARBA" id="ARBA00022741"/>
    </source>
</evidence>
<dbReference type="SUPFAM" id="SSF52540">
    <property type="entry name" value="P-loop containing nucleoside triphosphate hydrolases"/>
    <property type="match status" value="1"/>
</dbReference>
<evidence type="ECO:0000256" key="3">
    <source>
        <dbReference type="ARBA" id="ARBA00022840"/>
    </source>
</evidence>
<proteinExistence type="inferred from homology"/>
<dbReference type="PANTHER" id="PTHR47968">
    <property type="entry name" value="CENTROMERE PROTEIN E"/>
    <property type="match status" value="1"/>
</dbReference>
<dbReference type="PRINTS" id="PR00380">
    <property type="entry name" value="KINESINHEAVY"/>
</dbReference>
<dbReference type="InterPro" id="IPR036961">
    <property type="entry name" value="Kinesin_motor_dom_sf"/>
</dbReference>
<protein>
    <recommendedName>
        <fullName evidence="7">Kinesin-like protein</fullName>
    </recommendedName>
</protein>
<dbReference type="InterPro" id="IPR019821">
    <property type="entry name" value="Kinesin_motor_CS"/>
</dbReference>
<dbReference type="PROSITE" id="PS50067">
    <property type="entry name" value="KINESIN_MOTOR_2"/>
    <property type="match status" value="1"/>
</dbReference>
<dbReference type="InterPro" id="IPR027417">
    <property type="entry name" value="P-loop_NTPase"/>
</dbReference>
<feature type="compositionally biased region" description="Basic and acidic residues" evidence="9">
    <location>
        <begin position="674"/>
        <end position="688"/>
    </location>
</feature>
<evidence type="ECO:0000256" key="6">
    <source>
        <dbReference type="PROSITE-ProRule" id="PRU00283"/>
    </source>
</evidence>
<dbReference type="InterPro" id="IPR027640">
    <property type="entry name" value="Kinesin-like_fam"/>
</dbReference>
<keyword evidence="1 7" id="KW-0493">Microtubule</keyword>
<dbReference type="SMART" id="SM00129">
    <property type="entry name" value="KISc"/>
    <property type="match status" value="1"/>
</dbReference>
<dbReference type="Proteomes" id="UP000241890">
    <property type="component" value="Unassembled WGS sequence"/>
</dbReference>
<evidence type="ECO:0000256" key="8">
    <source>
        <dbReference type="SAM" id="Coils"/>
    </source>
</evidence>
<dbReference type="InterPro" id="IPR001752">
    <property type="entry name" value="Kinesin_motor_dom"/>
</dbReference>
<dbReference type="OrthoDB" id="3176171at2759"/>
<evidence type="ECO:0000256" key="7">
    <source>
        <dbReference type="RuleBase" id="RU000394"/>
    </source>
</evidence>
<evidence type="ECO:0000256" key="5">
    <source>
        <dbReference type="ARBA" id="ARBA00023175"/>
    </source>
</evidence>
<evidence type="ECO:0000256" key="1">
    <source>
        <dbReference type="ARBA" id="ARBA00022701"/>
    </source>
</evidence>
<evidence type="ECO:0000313" key="12">
    <source>
        <dbReference type="Proteomes" id="UP000241890"/>
    </source>
</evidence>
<dbReference type="GO" id="GO:0005524">
    <property type="term" value="F:ATP binding"/>
    <property type="evidence" value="ECO:0007669"/>
    <property type="project" value="UniProtKB-UniRule"/>
</dbReference>
<sequence length="776" mass="85370">MLDGDEDTAPRQRRKARQSMGGGDANNAATNATAAASEARMTVCVRTRPLSSTEIERGERSVVRGFCEDKVVRISKEARAGAVLRSEMGAQHEYQFDQVFGSEATQQDIYEATTQAIVMDALRGVNSTVFAYGATGAGKTHTMLGNPNDPGIIPRALVDLFRGIDRLRDDFDLDPRSGQGATKEWNVKLSYLEVYNETIYDLLTHKQRPLQPCEDPNDFQVKVLGLTEVLVNNTDQVLELLESGNKRRRMESTAANQVSSRSHAVIQVRIESVLVEPVPFKGKRRLAPKPKKTAISSVLSLIDLAGSERAAATQNRGARLREGANINRSLLALANCINALSSGRKATRVKYRDSKLTHLLKSSLEGNSSLCMIAAINPSNKCYEESHNTLKYANRAKDIKIKASVAAPVRRNVNSMGSEDAERLEELEAENQELRCRLTANEQRAASNVSASPDTSAVVTDAETEKAMLDLQTRVAKLEAENLTLASIAAAKLQVPTADLREALANAVEAALASDVEAAQRAEIAMLRSRAGDQTSEINRLQTVVNEQEQRFVAIQEAHEQEVQQHKRELQNLRQKHHNHRKNEHHQHSHSPSKVRATPQSQTQPLAQRGLDRDLPPPPAHLVQAANGGKSLRSKMRRRSFIPTLSGSNTDASSHVRHKENRTRRSADAVIGSARKDYEAGRNKGRDVENDDLASKTKSKKRLSTDNEARSEGPVRLKQKTEHSCLEKVAEGTPERLRGADAASASETPSSASPGTRALRMRVPRFRMRNNGAPKS</sequence>
<feature type="coiled-coil region" evidence="8">
    <location>
        <begin position="417"/>
        <end position="481"/>
    </location>
</feature>
<name>A0A2R5GRJ4_9STRA</name>
<keyword evidence="3 6" id="KW-0067">ATP-binding</keyword>
<dbReference type="EMBL" id="BEYU01000135">
    <property type="protein sequence ID" value="GBG32929.1"/>
    <property type="molecule type" value="Genomic_DNA"/>
</dbReference>